<feature type="non-terminal residue" evidence="3">
    <location>
        <position position="1"/>
    </location>
</feature>
<dbReference type="GO" id="GO:0005829">
    <property type="term" value="C:cytosol"/>
    <property type="evidence" value="ECO:0007669"/>
    <property type="project" value="TreeGrafter"/>
</dbReference>
<dbReference type="GO" id="GO:0003723">
    <property type="term" value="F:RNA binding"/>
    <property type="evidence" value="ECO:0007669"/>
    <property type="project" value="InterPro"/>
</dbReference>
<feature type="domain" description="TRUD" evidence="2">
    <location>
        <begin position="62"/>
        <end position="205"/>
    </location>
</feature>
<dbReference type="PROSITE" id="PS50984">
    <property type="entry name" value="TRUD"/>
    <property type="match status" value="1"/>
</dbReference>
<reference evidence="3 4" key="1">
    <citation type="journal article" date="2018" name="Nat. Biotechnol.">
        <title>A standardized bacterial taxonomy based on genome phylogeny substantially revises the tree of life.</title>
        <authorList>
            <person name="Parks D.H."/>
            <person name="Chuvochina M."/>
            <person name="Waite D.W."/>
            <person name="Rinke C."/>
            <person name="Skarshewski A."/>
            <person name="Chaumeil P.A."/>
            <person name="Hugenholtz P."/>
        </authorList>
    </citation>
    <scope>NUCLEOTIDE SEQUENCE [LARGE SCALE GENOMIC DNA]</scope>
    <source>
        <strain evidence="3">UBA9158</strain>
    </source>
</reference>
<dbReference type="PANTHER" id="PTHR47811">
    <property type="entry name" value="TRNA PSEUDOURIDINE SYNTHASE D"/>
    <property type="match status" value="1"/>
</dbReference>
<dbReference type="InterPro" id="IPR001656">
    <property type="entry name" value="PsdUridine_synth_TruD"/>
</dbReference>
<dbReference type="GO" id="GO:0009982">
    <property type="term" value="F:pseudouridine synthase activity"/>
    <property type="evidence" value="ECO:0007669"/>
    <property type="project" value="InterPro"/>
</dbReference>
<dbReference type="InterPro" id="IPR020103">
    <property type="entry name" value="PsdUridine_synth_cat_dom_sf"/>
</dbReference>
<comment type="caution">
    <text evidence="3">The sequence shown here is derived from an EMBL/GenBank/DDBJ whole genome shotgun (WGS) entry which is preliminary data.</text>
</comment>
<dbReference type="Pfam" id="PF01142">
    <property type="entry name" value="TruD"/>
    <property type="match status" value="2"/>
</dbReference>
<dbReference type="GO" id="GO:0140098">
    <property type="term" value="F:catalytic activity, acting on RNA"/>
    <property type="evidence" value="ECO:0007669"/>
    <property type="project" value="UniProtKB-ARBA"/>
</dbReference>
<dbReference type="InterPro" id="IPR011760">
    <property type="entry name" value="PsdUridine_synth_TruD_insert"/>
</dbReference>
<dbReference type="Proteomes" id="UP000259273">
    <property type="component" value="Unassembled WGS sequence"/>
</dbReference>
<dbReference type="EMBL" id="DMND01000262">
    <property type="protein sequence ID" value="HAN29851.1"/>
    <property type="molecule type" value="Genomic_DNA"/>
</dbReference>
<evidence type="ECO:0000313" key="4">
    <source>
        <dbReference type="Proteomes" id="UP000259273"/>
    </source>
</evidence>
<organism evidence="3 4">
    <name type="scientific">Haliea salexigens</name>
    <dbReference type="NCBI Taxonomy" id="287487"/>
    <lineage>
        <taxon>Bacteria</taxon>
        <taxon>Pseudomonadati</taxon>
        <taxon>Pseudomonadota</taxon>
        <taxon>Gammaproteobacteria</taxon>
        <taxon>Cellvibrionales</taxon>
        <taxon>Halieaceae</taxon>
        <taxon>Haliea</taxon>
    </lineage>
</organism>
<dbReference type="Gene3D" id="3.30.2340.10">
    <property type="entry name" value="TruD, insertion domain"/>
    <property type="match status" value="1"/>
</dbReference>
<comment type="similarity">
    <text evidence="1">Belongs to the pseudouridine synthase TruD family.</text>
</comment>
<sequence length="205" mass="22661">KAEPDWQRLQVPGEVVLLDCCRHSRKLKRGVHRGNAFTLHLRELQGGEAGLLNALERIRDRGVPNYFGEQRFGRGGATLLQARAWMQRGARKLSHSKRGLFLSALRSELFNRLLAERVQAGTWSCLREGDVCLLQGSRSLFPCTELDDALQQRALDGDVHPGLPLWGSGASLQSPALMAAQTAVLSSEAAVCEFLERAGLTLSYR</sequence>
<dbReference type="SUPFAM" id="SSF55120">
    <property type="entry name" value="Pseudouridine synthase"/>
    <property type="match status" value="1"/>
</dbReference>
<feature type="non-terminal residue" evidence="3">
    <location>
        <position position="205"/>
    </location>
</feature>
<evidence type="ECO:0000259" key="2">
    <source>
        <dbReference type="PROSITE" id="PS50984"/>
    </source>
</evidence>
<accession>A0A3C1KTG8</accession>
<dbReference type="AlphaFoldDB" id="A0A3C1KTG8"/>
<protein>
    <submittedName>
        <fullName evidence="3">tRNA pseudouridine(13) synthase TruD</fullName>
    </submittedName>
</protein>
<proteinExistence type="inferred from homology"/>
<dbReference type="PANTHER" id="PTHR47811:SF1">
    <property type="entry name" value="TRNA PSEUDOURIDINE SYNTHASE D"/>
    <property type="match status" value="1"/>
</dbReference>
<dbReference type="STRING" id="1121937.GCA_000423125_01234"/>
<dbReference type="GO" id="GO:0006396">
    <property type="term" value="P:RNA processing"/>
    <property type="evidence" value="ECO:0007669"/>
    <property type="project" value="UniProtKB-ARBA"/>
</dbReference>
<dbReference type="InterPro" id="IPR043165">
    <property type="entry name" value="TruD_insert_sf"/>
</dbReference>
<evidence type="ECO:0000313" key="3">
    <source>
        <dbReference type="EMBL" id="HAN29851.1"/>
    </source>
</evidence>
<name>A0A3C1KTG8_9GAMM</name>
<gene>
    <name evidence="3" type="ORF">DCP75_19455</name>
</gene>
<dbReference type="GO" id="GO:0001522">
    <property type="term" value="P:pseudouridine synthesis"/>
    <property type="evidence" value="ECO:0007669"/>
    <property type="project" value="InterPro"/>
</dbReference>
<evidence type="ECO:0000256" key="1">
    <source>
        <dbReference type="ARBA" id="ARBA00007953"/>
    </source>
</evidence>
<dbReference type="InterPro" id="IPR050170">
    <property type="entry name" value="TruD_pseudoU_synthase"/>
</dbReference>